<dbReference type="Proteomes" id="UP000572528">
    <property type="component" value="Unassembled WGS sequence"/>
</dbReference>
<feature type="transmembrane region" description="Helical" evidence="6">
    <location>
        <begin position="358"/>
        <end position="376"/>
    </location>
</feature>
<dbReference type="InterPro" id="IPR036259">
    <property type="entry name" value="MFS_trans_sf"/>
</dbReference>
<feature type="transmembrane region" description="Helical" evidence="6">
    <location>
        <begin position="156"/>
        <end position="173"/>
    </location>
</feature>
<keyword evidence="3 6" id="KW-0812">Transmembrane</keyword>
<feature type="transmembrane region" description="Helical" evidence="6">
    <location>
        <begin position="237"/>
        <end position="259"/>
    </location>
</feature>
<organism evidence="7 8">
    <name type="scientific">Actinomyces bowdenii</name>
    <dbReference type="NCBI Taxonomy" id="131109"/>
    <lineage>
        <taxon>Bacteria</taxon>
        <taxon>Bacillati</taxon>
        <taxon>Actinomycetota</taxon>
        <taxon>Actinomycetes</taxon>
        <taxon>Actinomycetales</taxon>
        <taxon>Actinomycetaceae</taxon>
        <taxon>Actinomyces</taxon>
    </lineage>
</organism>
<evidence type="ECO:0000256" key="4">
    <source>
        <dbReference type="ARBA" id="ARBA00022989"/>
    </source>
</evidence>
<feature type="transmembrane region" description="Helical" evidence="6">
    <location>
        <begin position="328"/>
        <end position="352"/>
    </location>
</feature>
<dbReference type="Gene3D" id="1.20.1250.20">
    <property type="entry name" value="MFS general substrate transporter like domains"/>
    <property type="match status" value="1"/>
</dbReference>
<dbReference type="EMBL" id="JACBXV010000009">
    <property type="protein sequence ID" value="NYS68204.1"/>
    <property type="molecule type" value="Genomic_DNA"/>
</dbReference>
<feature type="transmembrane region" description="Helical" evidence="6">
    <location>
        <begin position="93"/>
        <end position="116"/>
    </location>
</feature>
<keyword evidence="5 6" id="KW-0472">Membrane</keyword>
<keyword evidence="2" id="KW-1003">Cell membrane</keyword>
<accession>A0A853EGA7</accession>
<evidence type="ECO:0000256" key="3">
    <source>
        <dbReference type="ARBA" id="ARBA00022692"/>
    </source>
</evidence>
<protein>
    <recommendedName>
        <fullName evidence="9">MFS transporter</fullName>
    </recommendedName>
</protein>
<reference evidence="7 8" key="1">
    <citation type="submission" date="2020-07" db="EMBL/GenBank/DDBJ databases">
        <title>MOT database genomes.</title>
        <authorList>
            <person name="Joseph S."/>
            <person name="Aduse-Opoku J."/>
            <person name="Hashim A."/>
            <person name="Wade W."/>
            <person name="Curtis M."/>
        </authorList>
    </citation>
    <scope>NUCLEOTIDE SEQUENCE [LARGE SCALE GENOMIC DNA]</scope>
    <source>
        <strain evidence="7 8">WMus004</strain>
    </source>
</reference>
<dbReference type="InterPro" id="IPR011701">
    <property type="entry name" value="MFS"/>
</dbReference>
<proteinExistence type="predicted"/>
<evidence type="ECO:0000256" key="1">
    <source>
        <dbReference type="ARBA" id="ARBA00004651"/>
    </source>
</evidence>
<evidence type="ECO:0000313" key="8">
    <source>
        <dbReference type="Proteomes" id="UP000572528"/>
    </source>
</evidence>
<name>A0A853EGA7_9ACTO</name>
<dbReference type="GO" id="GO:0022857">
    <property type="term" value="F:transmembrane transporter activity"/>
    <property type="evidence" value="ECO:0007669"/>
    <property type="project" value="InterPro"/>
</dbReference>
<evidence type="ECO:0000256" key="6">
    <source>
        <dbReference type="SAM" id="Phobius"/>
    </source>
</evidence>
<comment type="subcellular location">
    <subcellularLocation>
        <location evidence="1">Cell membrane</location>
        <topology evidence="1">Multi-pass membrane protein</topology>
    </subcellularLocation>
</comment>
<evidence type="ECO:0008006" key="9">
    <source>
        <dbReference type="Google" id="ProtNLM"/>
    </source>
</evidence>
<dbReference type="PANTHER" id="PTHR23513">
    <property type="entry name" value="INTEGRAL MEMBRANE EFFLUX PROTEIN-RELATED"/>
    <property type="match status" value="1"/>
</dbReference>
<evidence type="ECO:0000256" key="2">
    <source>
        <dbReference type="ARBA" id="ARBA00022475"/>
    </source>
</evidence>
<comment type="caution">
    <text evidence="7">The sequence shown here is derived from an EMBL/GenBank/DDBJ whole genome shotgun (WGS) entry which is preliminary data.</text>
</comment>
<dbReference type="AlphaFoldDB" id="A0A853EGA7"/>
<dbReference type="PANTHER" id="PTHR23513:SF18">
    <property type="entry name" value="INTEGRAL MEMBRANE PROTEIN"/>
    <property type="match status" value="1"/>
</dbReference>
<gene>
    <name evidence="7" type="ORF">HZZ05_01425</name>
</gene>
<feature type="transmembrane region" description="Helical" evidence="6">
    <location>
        <begin position="290"/>
        <end position="307"/>
    </location>
</feature>
<keyword evidence="4 6" id="KW-1133">Transmembrane helix</keyword>
<dbReference type="GO" id="GO:0005886">
    <property type="term" value="C:plasma membrane"/>
    <property type="evidence" value="ECO:0007669"/>
    <property type="project" value="UniProtKB-SubCell"/>
</dbReference>
<feature type="transmembrane region" description="Helical" evidence="6">
    <location>
        <begin position="35"/>
        <end position="58"/>
    </location>
</feature>
<dbReference type="Pfam" id="PF07690">
    <property type="entry name" value="MFS_1"/>
    <property type="match status" value="1"/>
</dbReference>
<sequence length="391" mass="39666">MMNRRSAFVLSAIALSVIGDSVVYVLLLLSASRLAVSWWVTGVVLANLLPPVLLAPILGSLVDRATGRTAWISAMAASALCVLGMAVSTRAWLVVACGALQSLCAVVVAAGSFAFLPRLQGMTQSRASSWIVGMGAVASIVGPPVAALLFGCGQRVAFGVVALAFLTAALAVAGQGPEVDRLEVDRASLLEVRAGLAAMVQSSPLRRLLPFVLIVVTATSIEGVAGVYYLQDVAQGYVGYSLMLVCWAAGTLAGAALGARYELTPSRAACVVYGGLGVSVAILIEGAVAVPAVIAVVFLAGGFANAIHNIGVRDMVYSTVDARHLGQAWAMVGAGFSAFSAIGNVLGTPAIWGGARPAVLIAGAIGTLAAIATMLAHRTVGAPQGSQCHDA</sequence>
<evidence type="ECO:0000313" key="7">
    <source>
        <dbReference type="EMBL" id="NYS68204.1"/>
    </source>
</evidence>
<dbReference type="SUPFAM" id="SSF103473">
    <property type="entry name" value="MFS general substrate transporter"/>
    <property type="match status" value="1"/>
</dbReference>
<feature type="transmembrane region" description="Helical" evidence="6">
    <location>
        <begin position="208"/>
        <end position="231"/>
    </location>
</feature>
<evidence type="ECO:0000256" key="5">
    <source>
        <dbReference type="ARBA" id="ARBA00023136"/>
    </source>
</evidence>
<dbReference type="RefSeq" id="WP_179899547.1">
    <property type="nucleotide sequence ID" value="NZ_JACBXV010000009.1"/>
</dbReference>
<feature type="transmembrane region" description="Helical" evidence="6">
    <location>
        <begin position="128"/>
        <end position="150"/>
    </location>
</feature>